<dbReference type="Proteomes" id="UP000193648">
    <property type="component" value="Unassembled WGS sequence"/>
</dbReference>
<dbReference type="AlphaFoldDB" id="A0A1Y2GKB2"/>
<organism evidence="8 9">
    <name type="scientific">Lobosporangium transversale</name>
    <dbReference type="NCBI Taxonomy" id="64571"/>
    <lineage>
        <taxon>Eukaryota</taxon>
        <taxon>Fungi</taxon>
        <taxon>Fungi incertae sedis</taxon>
        <taxon>Mucoromycota</taxon>
        <taxon>Mortierellomycotina</taxon>
        <taxon>Mortierellomycetes</taxon>
        <taxon>Mortierellales</taxon>
        <taxon>Mortierellaceae</taxon>
        <taxon>Lobosporangium</taxon>
    </lineage>
</organism>
<dbReference type="GeneID" id="33572128"/>
<feature type="compositionally biased region" description="Low complexity" evidence="6">
    <location>
        <begin position="310"/>
        <end position="329"/>
    </location>
</feature>
<feature type="compositionally biased region" description="Basic and acidic residues" evidence="6">
    <location>
        <begin position="167"/>
        <end position="179"/>
    </location>
</feature>
<dbReference type="GO" id="GO:0046983">
    <property type="term" value="F:protein dimerization activity"/>
    <property type="evidence" value="ECO:0007669"/>
    <property type="project" value="InterPro"/>
</dbReference>
<dbReference type="Gene3D" id="4.10.280.10">
    <property type="entry name" value="Helix-loop-helix DNA-binding domain"/>
    <property type="match status" value="1"/>
</dbReference>
<dbReference type="STRING" id="64571.A0A1Y2GKB2"/>
<evidence type="ECO:0000256" key="5">
    <source>
        <dbReference type="ARBA" id="ARBA00023242"/>
    </source>
</evidence>
<comment type="subcellular location">
    <subcellularLocation>
        <location evidence="1">Nucleus</location>
    </subcellularLocation>
</comment>
<dbReference type="PROSITE" id="PS50888">
    <property type="entry name" value="BHLH"/>
    <property type="match status" value="1"/>
</dbReference>
<feature type="domain" description="BHLH" evidence="7">
    <location>
        <begin position="373"/>
        <end position="424"/>
    </location>
</feature>
<feature type="compositionally biased region" description="Low complexity" evidence="6">
    <location>
        <begin position="446"/>
        <end position="473"/>
    </location>
</feature>
<reference evidence="8 9" key="1">
    <citation type="submission" date="2016-07" db="EMBL/GenBank/DDBJ databases">
        <title>Pervasive Adenine N6-methylation of Active Genes in Fungi.</title>
        <authorList>
            <consortium name="DOE Joint Genome Institute"/>
            <person name="Mondo S.J."/>
            <person name="Dannebaum R.O."/>
            <person name="Kuo R.C."/>
            <person name="Labutti K."/>
            <person name="Haridas S."/>
            <person name="Kuo A."/>
            <person name="Salamov A."/>
            <person name="Ahrendt S.R."/>
            <person name="Lipzen A."/>
            <person name="Sullivan W."/>
            <person name="Andreopoulos W.B."/>
            <person name="Clum A."/>
            <person name="Lindquist E."/>
            <person name="Daum C."/>
            <person name="Ramamoorthy G.K."/>
            <person name="Gryganskyi A."/>
            <person name="Culley D."/>
            <person name="Magnuson J.K."/>
            <person name="James T.Y."/>
            <person name="O'Malley M.A."/>
            <person name="Stajich J.E."/>
            <person name="Spatafora J.W."/>
            <person name="Visel A."/>
            <person name="Grigoriev I.V."/>
        </authorList>
    </citation>
    <scope>NUCLEOTIDE SEQUENCE [LARGE SCALE GENOMIC DNA]</scope>
    <source>
        <strain evidence="8 9">NRRL 3116</strain>
    </source>
</reference>
<dbReference type="EMBL" id="MCFF01000026">
    <property type="protein sequence ID" value="ORZ12160.1"/>
    <property type="molecule type" value="Genomic_DNA"/>
</dbReference>
<evidence type="ECO:0000259" key="7">
    <source>
        <dbReference type="PROSITE" id="PS50888"/>
    </source>
</evidence>
<keyword evidence="4" id="KW-0804">Transcription</keyword>
<dbReference type="PANTHER" id="PTHR15741:SF27">
    <property type="entry name" value="TRANSCRIPTION FACTOR AP-4"/>
    <property type="match status" value="1"/>
</dbReference>
<dbReference type="InterPro" id="IPR036638">
    <property type="entry name" value="HLH_DNA-bd_sf"/>
</dbReference>
<accession>A0A1Y2GKB2</accession>
<keyword evidence="3" id="KW-0238">DNA-binding</keyword>
<dbReference type="GO" id="GO:0000978">
    <property type="term" value="F:RNA polymerase II cis-regulatory region sequence-specific DNA binding"/>
    <property type="evidence" value="ECO:0007669"/>
    <property type="project" value="TreeGrafter"/>
</dbReference>
<evidence type="ECO:0000256" key="1">
    <source>
        <dbReference type="ARBA" id="ARBA00004123"/>
    </source>
</evidence>
<feature type="compositionally biased region" description="Low complexity" evidence="6">
    <location>
        <begin position="220"/>
        <end position="230"/>
    </location>
</feature>
<dbReference type="SUPFAM" id="SSF47459">
    <property type="entry name" value="HLH, helix-loop-helix DNA-binding domain"/>
    <property type="match status" value="1"/>
</dbReference>
<evidence type="ECO:0000256" key="4">
    <source>
        <dbReference type="ARBA" id="ARBA00023163"/>
    </source>
</evidence>
<feature type="region of interest" description="Disordered" evidence="6">
    <location>
        <begin position="439"/>
        <end position="487"/>
    </location>
</feature>
<evidence type="ECO:0000256" key="6">
    <source>
        <dbReference type="SAM" id="MobiDB-lite"/>
    </source>
</evidence>
<dbReference type="SMART" id="SM00353">
    <property type="entry name" value="HLH"/>
    <property type="match status" value="1"/>
</dbReference>
<dbReference type="PANTHER" id="PTHR15741">
    <property type="entry name" value="BASIC HELIX-LOOP-HELIX ZIP TRANSCRIPTION FACTOR"/>
    <property type="match status" value="1"/>
</dbReference>
<dbReference type="InParanoid" id="A0A1Y2GKB2"/>
<comment type="caution">
    <text evidence="8">The sequence shown here is derived from an EMBL/GenBank/DDBJ whole genome shotgun (WGS) entry which is preliminary data.</text>
</comment>
<keyword evidence="5" id="KW-0539">Nucleus</keyword>
<feature type="compositionally biased region" description="Low complexity" evidence="6">
    <location>
        <begin position="261"/>
        <end position="276"/>
    </location>
</feature>
<feature type="region of interest" description="Disordered" evidence="6">
    <location>
        <begin position="1"/>
        <end position="370"/>
    </location>
</feature>
<dbReference type="InterPro" id="IPR011598">
    <property type="entry name" value="bHLH_dom"/>
</dbReference>
<dbReference type="OrthoDB" id="5778525at2759"/>
<feature type="compositionally biased region" description="Basic and acidic residues" evidence="6">
    <location>
        <begin position="92"/>
        <end position="102"/>
    </location>
</feature>
<keyword evidence="2" id="KW-0805">Transcription regulation</keyword>
<feature type="compositionally biased region" description="Low complexity" evidence="6">
    <location>
        <begin position="338"/>
        <end position="350"/>
    </location>
</feature>
<evidence type="ECO:0000313" key="8">
    <source>
        <dbReference type="EMBL" id="ORZ12160.1"/>
    </source>
</evidence>
<evidence type="ECO:0000256" key="3">
    <source>
        <dbReference type="ARBA" id="ARBA00023125"/>
    </source>
</evidence>
<dbReference type="RefSeq" id="XP_021880025.1">
    <property type="nucleotide sequence ID" value="XM_022030286.1"/>
</dbReference>
<dbReference type="GO" id="GO:0005634">
    <property type="term" value="C:nucleus"/>
    <property type="evidence" value="ECO:0007669"/>
    <property type="project" value="UniProtKB-SubCell"/>
</dbReference>
<dbReference type="GO" id="GO:0000981">
    <property type="term" value="F:DNA-binding transcription factor activity, RNA polymerase II-specific"/>
    <property type="evidence" value="ECO:0007669"/>
    <property type="project" value="TreeGrafter"/>
</dbReference>
<proteinExistence type="predicted"/>
<evidence type="ECO:0000313" key="9">
    <source>
        <dbReference type="Proteomes" id="UP000193648"/>
    </source>
</evidence>
<feature type="compositionally biased region" description="Low complexity" evidence="6">
    <location>
        <begin position="132"/>
        <end position="143"/>
    </location>
</feature>
<sequence>MSPPAEHNPSLPSYQHFPVQSLGTSAMDYSESTATYDHHRQQQRDSSSQSPPAPAPYFRQPGPRAPSREQSHLDYNGNIDSLTRRPSYPKLNHHDSQHLDHQHHPHRLMSYSSEPNLDLYGHQRSLSYHGHSSSQRQQGSQMSPTSPTDSYSSYYQSQHQHHYAQSHIHDPAPGQRERGAGGGGGGGGGGVTAYEPISISRRSSRDDVSMSHYDPRDEASSVTPTSTSTPVPHPAHHGRQRSVGQLGSISAPHYQDHSLGSFQSPSQLHQPQQPQSPRSPPSPHSSSSPTKQDSMSPQSPPLTPSPRDYPQQQQPQPQQQQQQQQQQQPYYTPPLPRSRAASVGGFSSSSGGSGSRVTLHKASTREVAAVGPNRRLAHILSEQKRREKINGGFDELKSVVPDCAQNADSKATILRKAVSYILLLEGELKRYTGGYDHSSRYDQPLHNNNINNTNSSDNNSNHSTNNNSNHSNNQYHSDPSYSEHDRQ</sequence>
<feature type="compositionally biased region" description="Gly residues" evidence="6">
    <location>
        <begin position="180"/>
        <end position="191"/>
    </location>
</feature>
<feature type="compositionally biased region" description="Basic and acidic residues" evidence="6">
    <location>
        <begin position="203"/>
        <end position="219"/>
    </location>
</feature>
<dbReference type="InterPro" id="IPR052207">
    <property type="entry name" value="Max-like/E-box_TFs"/>
</dbReference>
<evidence type="ECO:0000256" key="2">
    <source>
        <dbReference type="ARBA" id="ARBA00023015"/>
    </source>
</evidence>
<dbReference type="Pfam" id="PF00010">
    <property type="entry name" value="HLH"/>
    <property type="match status" value="1"/>
</dbReference>
<name>A0A1Y2GKB2_9FUNG</name>
<protein>
    <recommendedName>
        <fullName evidence="7">BHLH domain-containing protein</fullName>
    </recommendedName>
</protein>
<gene>
    <name evidence="8" type="ORF">BCR41DRAFT_423341</name>
</gene>
<keyword evidence="9" id="KW-1185">Reference proteome</keyword>